<evidence type="ECO:0000313" key="2">
    <source>
        <dbReference type="EMBL" id="PWN93767.1"/>
    </source>
</evidence>
<accession>A0A316YWH3</accession>
<reference evidence="2 3" key="1">
    <citation type="journal article" date="2018" name="Mol. Biol. Evol.">
        <title>Broad Genomic Sampling Reveals a Smut Pathogenic Ancestry of the Fungal Clade Ustilaginomycotina.</title>
        <authorList>
            <person name="Kijpornyongpan T."/>
            <person name="Mondo S.J."/>
            <person name="Barry K."/>
            <person name="Sandor L."/>
            <person name="Lee J."/>
            <person name="Lipzen A."/>
            <person name="Pangilinan J."/>
            <person name="LaButti K."/>
            <person name="Hainaut M."/>
            <person name="Henrissat B."/>
            <person name="Grigoriev I.V."/>
            <person name="Spatafora J.W."/>
            <person name="Aime M.C."/>
        </authorList>
    </citation>
    <scope>NUCLEOTIDE SEQUENCE [LARGE SCALE GENOMIC DNA]</scope>
    <source>
        <strain evidence="2 3">MCA 4198</strain>
    </source>
</reference>
<dbReference type="GeneID" id="37047342"/>
<dbReference type="Proteomes" id="UP000245768">
    <property type="component" value="Unassembled WGS sequence"/>
</dbReference>
<sequence length="131" mass="13689">MALMRKVGKRGPCSAPPGPSQTPCLTASFRRLGQGKPLGSSTSSTSSSSIGLPVRSELDRIQPKIDLHLVSILPPFRPLPIISLPIVSFICGLSSNELKISIGRSMPGCASLDLERGGPSRQTTTAAPPSL</sequence>
<dbReference type="AlphaFoldDB" id="A0A316YWH3"/>
<keyword evidence="3" id="KW-1185">Reference proteome</keyword>
<gene>
    <name evidence="2" type="ORF">FA10DRAFT_31078</name>
</gene>
<name>A0A316YWH3_9BASI</name>
<evidence type="ECO:0000313" key="3">
    <source>
        <dbReference type="Proteomes" id="UP000245768"/>
    </source>
</evidence>
<dbReference type="EMBL" id="KZ819634">
    <property type="protein sequence ID" value="PWN93767.1"/>
    <property type="molecule type" value="Genomic_DNA"/>
</dbReference>
<organism evidence="2 3">
    <name type="scientific">Acaromyces ingoldii</name>
    <dbReference type="NCBI Taxonomy" id="215250"/>
    <lineage>
        <taxon>Eukaryota</taxon>
        <taxon>Fungi</taxon>
        <taxon>Dikarya</taxon>
        <taxon>Basidiomycota</taxon>
        <taxon>Ustilaginomycotina</taxon>
        <taxon>Exobasidiomycetes</taxon>
        <taxon>Exobasidiales</taxon>
        <taxon>Cryptobasidiaceae</taxon>
        <taxon>Acaromyces</taxon>
    </lineage>
</organism>
<dbReference type="RefSeq" id="XP_025380965.1">
    <property type="nucleotide sequence ID" value="XM_025525426.1"/>
</dbReference>
<feature type="region of interest" description="Disordered" evidence="1">
    <location>
        <begin position="1"/>
        <end position="53"/>
    </location>
</feature>
<dbReference type="InParanoid" id="A0A316YWH3"/>
<protein>
    <submittedName>
        <fullName evidence="2">Uncharacterized protein</fullName>
    </submittedName>
</protein>
<evidence type="ECO:0000256" key="1">
    <source>
        <dbReference type="SAM" id="MobiDB-lite"/>
    </source>
</evidence>
<feature type="compositionally biased region" description="Low complexity" evidence="1">
    <location>
        <begin position="40"/>
        <end position="49"/>
    </location>
</feature>
<proteinExistence type="predicted"/>